<reference evidence="1 2" key="1">
    <citation type="submission" date="2019-05" db="EMBL/GenBank/DDBJ databases">
        <title>Another draft genome of Portunus trituberculatus and its Hox gene families provides insights of decapod evolution.</title>
        <authorList>
            <person name="Jeong J.-H."/>
            <person name="Song I."/>
            <person name="Kim S."/>
            <person name="Choi T."/>
            <person name="Kim D."/>
            <person name="Ryu S."/>
            <person name="Kim W."/>
        </authorList>
    </citation>
    <scope>NUCLEOTIDE SEQUENCE [LARGE SCALE GENOMIC DNA]</scope>
    <source>
        <tissue evidence="1">Muscle</tissue>
    </source>
</reference>
<name>A0A5B7IHG0_PORTR</name>
<organism evidence="1 2">
    <name type="scientific">Portunus trituberculatus</name>
    <name type="common">Swimming crab</name>
    <name type="synonym">Neptunus trituberculatus</name>
    <dbReference type="NCBI Taxonomy" id="210409"/>
    <lineage>
        <taxon>Eukaryota</taxon>
        <taxon>Metazoa</taxon>
        <taxon>Ecdysozoa</taxon>
        <taxon>Arthropoda</taxon>
        <taxon>Crustacea</taxon>
        <taxon>Multicrustacea</taxon>
        <taxon>Malacostraca</taxon>
        <taxon>Eumalacostraca</taxon>
        <taxon>Eucarida</taxon>
        <taxon>Decapoda</taxon>
        <taxon>Pleocyemata</taxon>
        <taxon>Brachyura</taxon>
        <taxon>Eubrachyura</taxon>
        <taxon>Portunoidea</taxon>
        <taxon>Portunidae</taxon>
        <taxon>Portuninae</taxon>
        <taxon>Portunus</taxon>
    </lineage>
</organism>
<protein>
    <submittedName>
        <fullName evidence="1">Uncharacterized protein</fullName>
    </submittedName>
</protein>
<keyword evidence="2" id="KW-1185">Reference proteome</keyword>
<proteinExistence type="predicted"/>
<comment type="caution">
    <text evidence="1">The sequence shown here is derived from an EMBL/GenBank/DDBJ whole genome shotgun (WGS) entry which is preliminary data.</text>
</comment>
<gene>
    <name evidence="1" type="ORF">E2C01_076344</name>
</gene>
<dbReference type="AlphaFoldDB" id="A0A5B7IHG0"/>
<accession>A0A5B7IHG0</accession>
<evidence type="ECO:0000313" key="1">
    <source>
        <dbReference type="EMBL" id="MPC81713.1"/>
    </source>
</evidence>
<evidence type="ECO:0000313" key="2">
    <source>
        <dbReference type="Proteomes" id="UP000324222"/>
    </source>
</evidence>
<dbReference type="EMBL" id="VSRR010057757">
    <property type="protein sequence ID" value="MPC81713.1"/>
    <property type="molecule type" value="Genomic_DNA"/>
</dbReference>
<sequence>MLVVDGEAATSACIYYQPYLHASPLPCNGFLVVIGEVLPCTCCPPRTARYT</sequence>
<dbReference type="Proteomes" id="UP000324222">
    <property type="component" value="Unassembled WGS sequence"/>
</dbReference>